<protein>
    <submittedName>
        <fullName evidence="1">Uncharacterized protein</fullName>
    </submittedName>
</protein>
<keyword evidence="2" id="KW-1185">Reference proteome</keyword>
<comment type="caution">
    <text evidence="1">The sequence shown here is derived from an EMBL/GenBank/DDBJ whole genome shotgun (WGS) entry which is preliminary data.</text>
</comment>
<proteinExistence type="predicted"/>
<accession>A0A9P6H0U0</accession>
<organism evidence="1 2">
    <name type="scientific">Nosema granulosis</name>
    <dbReference type="NCBI Taxonomy" id="83296"/>
    <lineage>
        <taxon>Eukaryota</taxon>
        <taxon>Fungi</taxon>
        <taxon>Fungi incertae sedis</taxon>
        <taxon>Microsporidia</taxon>
        <taxon>Nosematidae</taxon>
        <taxon>Nosema</taxon>
    </lineage>
</organism>
<sequence length="139" mass="16602">MILRDYKKLESENFFIVSPVRIKSIYVTDQQSKIYKNAFTFKNVDVTRIKIREKNSIFFEIPSDHKIYFVQGNNARFPNVKDSEYLKVVIDTVKPYKFCLPYFLKKNFGDSKEMFSSQIYEENVIEINTKSYNCIVLNY</sequence>
<dbReference type="AlphaFoldDB" id="A0A9P6H0U0"/>
<reference evidence="1 2" key="1">
    <citation type="journal article" date="2020" name="Genome Biol. Evol.">
        <title>Comparative genomics of strictly vertically transmitted, feminizing microsporidia endosymbionts of amphipod crustaceans.</title>
        <authorList>
            <person name="Cormier A."/>
            <person name="Chebbi M.A."/>
            <person name="Giraud I."/>
            <person name="Wattier R."/>
            <person name="Teixeira M."/>
            <person name="Gilbert C."/>
            <person name="Rigaud T."/>
            <person name="Cordaux R."/>
        </authorList>
    </citation>
    <scope>NUCLEOTIDE SEQUENCE [LARGE SCALE GENOMIC DNA]</scope>
    <source>
        <strain evidence="1 2">Ou3-Ou53</strain>
    </source>
</reference>
<evidence type="ECO:0000313" key="2">
    <source>
        <dbReference type="Proteomes" id="UP000740883"/>
    </source>
</evidence>
<evidence type="ECO:0000313" key="1">
    <source>
        <dbReference type="EMBL" id="KAF9764549.1"/>
    </source>
</evidence>
<dbReference type="EMBL" id="SBJO01000017">
    <property type="protein sequence ID" value="KAF9764549.1"/>
    <property type="molecule type" value="Genomic_DNA"/>
</dbReference>
<name>A0A9P6H0U0_9MICR</name>
<dbReference type="Proteomes" id="UP000740883">
    <property type="component" value="Unassembled WGS sequence"/>
</dbReference>
<gene>
    <name evidence="1" type="ORF">NGRA_0484</name>
</gene>